<keyword evidence="3 5" id="KW-1133">Transmembrane helix</keyword>
<dbReference type="GO" id="GO:0005351">
    <property type="term" value="F:carbohydrate:proton symporter activity"/>
    <property type="evidence" value="ECO:0007669"/>
    <property type="project" value="TreeGrafter"/>
</dbReference>
<dbReference type="KEGG" id="pfre:RM25_1820"/>
<dbReference type="EMBL" id="LM676443">
    <property type="protein sequence ID" value="CEP27731.1"/>
    <property type="molecule type" value="Genomic_DNA"/>
</dbReference>
<sequence>MGSGQVRVARIRVTIALAGALTGAVYGGLCATLVAAPRGAVLRVATVSGAALLGVFVAYLSARLVGRRLQGVAAALLVVAGGVLTPLAAPIHWPGLLGPALAGLGAGVLTIVAPLLARELAANSRHQVAGSTGFGLPLGLGTTQLVAVAAVAVELPVERLVWPTIGALALLVGILLATLPESPVWLATHRTMERSYAAMVRLFGTLEASIELDWVLMARDMAAEERRLRWRDLRLPGMKRTVTAGAVLALVREAPLGLAALVLVPAVAGELASPRAATVALLVLGLTATGVGVTTALHRFRGFGFARLIAGLALALVGLSLMTLATHVHDGGALVLVLVATLALAVAQFVLVTPAARGSVEPLVPPWLVRAHTTSTHVLAAAARVICLTAPAALLATRGPATTAMVATLVEIVVLIVLTAALPQALHRTA</sequence>
<evidence type="ECO:0000256" key="1">
    <source>
        <dbReference type="ARBA" id="ARBA00004141"/>
    </source>
</evidence>
<keyword evidence="2 5" id="KW-0812">Transmembrane</keyword>
<comment type="subcellular location">
    <subcellularLocation>
        <location evidence="1">Membrane</location>
        <topology evidence="1">Multi-pass membrane protein</topology>
    </subcellularLocation>
</comment>
<gene>
    <name evidence="6" type="ORF">PFCIRM138_05690</name>
</gene>
<feature type="transmembrane region" description="Helical" evidence="5">
    <location>
        <begin position="304"/>
        <end position="325"/>
    </location>
</feature>
<name>A0A0B7NXP2_PROFF</name>
<feature type="transmembrane region" description="Helical" evidence="5">
    <location>
        <begin position="402"/>
        <end position="422"/>
    </location>
</feature>
<dbReference type="PANTHER" id="PTHR48022">
    <property type="entry name" value="PLASTIDIC GLUCOSE TRANSPORTER 4"/>
    <property type="match status" value="1"/>
</dbReference>
<dbReference type="Gene3D" id="1.20.1250.20">
    <property type="entry name" value="MFS general substrate transporter like domains"/>
    <property type="match status" value="1"/>
</dbReference>
<dbReference type="InterPro" id="IPR005828">
    <property type="entry name" value="MFS_sugar_transport-like"/>
</dbReference>
<feature type="transmembrane region" description="Helical" evidence="5">
    <location>
        <begin position="377"/>
        <end position="396"/>
    </location>
</feature>
<reference evidence="6" key="1">
    <citation type="submission" date="2014-08" db="EMBL/GenBank/DDBJ databases">
        <authorList>
            <person name="Falentin Helene"/>
        </authorList>
    </citation>
    <scope>NUCLEOTIDE SEQUENCE</scope>
</reference>
<evidence type="ECO:0000256" key="2">
    <source>
        <dbReference type="ARBA" id="ARBA00022692"/>
    </source>
</evidence>
<dbReference type="GO" id="GO:0016020">
    <property type="term" value="C:membrane"/>
    <property type="evidence" value="ECO:0007669"/>
    <property type="project" value="UniProtKB-SubCell"/>
</dbReference>
<proteinExistence type="predicted"/>
<feature type="transmembrane region" description="Helical" evidence="5">
    <location>
        <begin position="165"/>
        <end position="186"/>
    </location>
</feature>
<keyword evidence="4 5" id="KW-0472">Membrane</keyword>
<organism evidence="6">
    <name type="scientific">Propionibacterium freudenreichii subsp. freudenreichii</name>
    <dbReference type="NCBI Taxonomy" id="66712"/>
    <lineage>
        <taxon>Bacteria</taxon>
        <taxon>Bacillati</taxon>
        <taxon>Actinomycetota</taxon>
        <taxon>Actinomycetes</taxon>
        <taxon>Propionibacteriales</taxon>
        <taxon>Propionibacteriaceae</taxon>
        <taxon>Propionibacterium</taxon>
    </lineage>
</organism>
<dbReference type="AlphaFoldDB" id="A0A0B7NXP2"/>
<dbReference type="PANTHER" id="PTHR48022:SF2">
    <property type="entry name" value="PLASTIDIC GLUCOSE TRANSPORTER 4"/>
    <property type="match status" value="1"/>
</dbReference>
<dbReference type="InterPro" id="IPR050360">
    <property type="entry name" value="MFS_Sugar_Transporters"/>
</dbReference>
<feature type="transmembrane region" description="Helical" evidence="5">
    <location>
        <begin position="40"/>
        <end position="60"/>
    </location>
</feature>
<dbReference type="Pfam" id="PF00083">
    <property type="entry name" value="Sugar_tr"/>
    <property type="match status" value="1"/>
</dbReference>
<dbReference type="RefSeq" id="WP_044636346.1">
    <property type="nucleotide sequence ID" value="NZ_CP010341.1"/>
</dbReference>
<evidence type="ECO:0000256" key="4">
    <source>
        <dbReference type="ARBA" id="ARBA00023136"/>
    </source>
</evidence>
<feature type="transmembrane region" description="Helical" evidence="5">
    <location>
        <begin position="128"/>
        <end position="153"/>
    </location>
</feature>
<feature type="transmembrane region" description="Helical" evidence="5">
    <location>
        <begin position="331"/>
        <end position="356"/>
    </location>
</feature>
<dbReference type="PATRIC" id="fig|66712.6.peg.1847"/>
<feature type="transmembrane region" description="Helical" evidence="5">
    <location>
        <begin position="97"/>
        <end position="116"/>
    </location>
</feature>
<evidence type="ECO:0000256" key="3">
    <source>
        <dbReference type="ARBA" id="ARBA00022989"/>
    </source>
</evidence>
<feature type="transmembrane region" description="Helical" evidence="5">
    <location>
        <begin position="72"/>
        <end position="91"/>
    </location>
</feature>
<dbReference type="InterPro" id="IPR036259">
    <property type="entry name" value="MFS_trans_sf"/>
</dbReference>
<accession>A0A0B7NXP2</accession>
<dbReference type="SUPFAM" id="SSF103473">
    <property type="entry name" value="MFS general substrate transporter"/>
    <property type="match status" value="1"/>
</dbReference>
<feature type="transmembrane region" description="Helical" evidence="5">
    <location>
        <begin position="276"/>
        <end position="297"/>
    </location>
</feature>
<feature type="transmembrane region" description="Helical" evidence="5">
    <location>
        <begin position="241"/>
        <end position="264"/>
    </location>
</feature>
<protein>
    <submittedName>
        <fullName evidence="6">Uncharacterized protein</fullName>
    </submittedName>
</protein>
<evidence type="ECO:0000313" key="6">
    <source>
        <dbReference type="EMBL" id="CEP27731.1"/>
    </source>
</evidence>
<feature type="transmembrane region" description="Helical" evidence="5">
    <location>
        <begin position="12"/>
        <end position="34"/>
    </location>
</feature>
<evidence type="ECO:0000256" key="5">
    <source>
        <dbReference type="SAM" id="Phobius"/>
    </source>
</evidence>